<evidence type="ECO:0000256" key="8">
    <source>
        <dbReference type="ARBA" id="ARBA00023136"/>
    </source>
</evidence>
<dbReference type="GO" id="GO:0035435">
    <property type="term" value="P:phosphate ion transmembrane transport"/>
    <property type="evidence" value="ECO:0007669"/>
    <property type="project" value="TreeGrafter"/>
</dbReference>
<feature type="transmembrane region" description="Helical" evidence="9">
    <location>
        <begin position="16"/>
        <end position="36"/>
    </location>
</feature>
<name>A0A7C4NPB3_STAMA</name>
<evidence type="ECO:0000256" key="2">
    <source>
        <dbReference type="ARBA" id="ARBA00004141"/>
    </source>
</evidence>
<feature type="transmembrane region" description="Helical" evidence="9">
    <location>
        <begin position="296"/>
        <end position="313"/>
    </location>
</feature>
<feature type="transmembrane region" description="Helical" evidence="9">
    <location>
        <begin position="115"/>
        <end position="133"/>
    </location>
</feature>
<feature type="transmembrane region" description="Helical" evidence="9">
    <location>
        <begin position="89"/>
        <end position="109"/>
    </location>
</feature>
<organism evidence="10">
    <name type="scientific">Staphylothermus marinus</name>
    <dbReference type="NCBI Taxonomy" id="2280"/>
    <lineage>
        <taxon>Archaea</taxon>
        <taxon>Thermoproteota</taxon>
        <taxon>Thermoprotei</taxon>
        <taxon>Desulfurococcales</taxon>
        <taxon>Desulfurococcaceae</taxon>
        <taxon>Staphylothermus</taxon>
    </lineage>
</organism>
<feature type="transmembrane region" description="Helical" evidence="9">
    <location>
        <begin position="229"/>
        <end position="248"/>
    </location>
</feature>
<feature type="transmembrane region" description="Helical" evidence="9">
    <location>
        <begin position="325"/>
        <end position="349"/>
    </location>
</feature>
<evidence type="ECO:0000256" key="3">
    <source>
        <dbReference type="ARBA" id="ARBA00009916"/>
    </source>
</evidence>
<dbReference type="GO" id="GO:0005315">
    <property type="term" value="F:phosphate transmembrane transporter activity"/>
    <property type="evidence" value="ECO:0007669"/>
    <property type="project" value="InterPro"/>
</dbReference>
<evidence type="ECO:0000256" key="5">
    <source>
        <dbReference type="ARBA" id="ARBA00022592"/>
    </source>
</evidence>
<comment type="function">
    <text evidence="1">Potential transporter for phosphate.</text>
</comment>
<keyword evidence="7 9" id="KW-1133">Transmembrane helix</keyword>
<dbReference type="AlphaFoldDB" id="A0A7C4NPB3"/>
<accession>A0A7C4NPB3</accession>
<keyword evidence="5" id="KW-0592">Phosphate transport</keyword>
<sequence length="355" mass="37968">MLILSMCGEADSEMQYVILILGYVLSFIMAWCLGANDASNPTETAVGSGVITIRKALILFSIFTALGALIQGRMVMVTLDRGIVKEIDVLSATTAVVSASIWITTASYLGLPISTTHSIIGSVLGTGLAMIAADKLEPYSLKLNVIVKIIISWITSPLAGIGLTIVLNRAISVVLNKFKQDVVDKILKYGLIVSLCYSAYAFGANDVGNATGVYITLTSRIFGLPDDKTMILLSAIGAIGIALGGLTIGKRVIVRVAYRITRLNPVTGFTAELSNALIVWLYTTIPYILVGYGMPISTTYVSVATVIGSGLSLNGWRSINWREVLIIMLSWIITLPATIALGLSIRYVLFLTTGF</sequence>
<feature type="transmembrane region" description="Helical" evidence="9">
    <location>
        <begin position="269"/>
        <end position="290"/>
    </location>
</feature>
<comment type="subcellular location">
    <subcellularLocation>
        <location evidence="2">Membrane</location>
        <topology evidence="2">Multi-pass membrane protein</topology>
    </subcellularLocation>
</comment>
<keyword evidence="4" id="KW-0813">Transport</keyword>
<proteinExistence type="inferred from homology"/>
<dbReference type="InterPro" id="IPR001204">
    <property type="entry name" value="Phos_transporter"/>
</dbReference>
<keyword evidence="6 9" id="KW-0812">Transmembrane</keyword>
<evidence type="ECO:0000256" key="4">
    <source>
        <dbReference type="ARBA" id="ARBA00022448"/>
    </source>
</evidence>
<dbReference type="PANTHER" id="PTHR11101">
    <property type="entry name" value="PHOSPHATE TRANSPORTER"/>
    <property type="match status" value="1"/>
</dbReference>
<evidence type="ECO:0000256" key="9">
    <source>
        <dbReference type="SAM" id="Phobius"/>
    </source>
</evidence>
<dbReference type="GO" id="GO:0016020">
    <property type="term" value="C:membrane"/>
    <property type="evidence" value="ECO:0007669"/>
    <property type="project" value="UniProtKB-SubCell"/>
</dbReference>
<gene>
    <name evidence="10" type="ORF">ENU20_00825</name>
</gene>
<evidence type="ECO:0000256" key="6">
    <source>
        <dbReference type="ARBA" id="ARBA00022692"/>
    </source>
</evidence>
<comment type="caution">
    <text evidence="10">The sequence shown here is derived from an EMBL/GenBank/DDBJ whole genome shotgun (WGS) entry which is preliminary data.</text>
</comment>
<dbReference type="Pfam" id="PF01384">
    <property type="entry name" value="PHO4"/>
    <property type="match status" value="1"/>
</dbReference>
<protein>
    <submittedName>
        <fullName evidence="10">Inorganic phosphate transporter</fullName>
    </submittedName>
</protein>
<comment type="similarity">
    <text evidence="3">Belongs to the inorganic phosphate transporter (PiT) (TC 2.A.20) family.</text>
</comment>
<evidence type="ECO:0000313" key="10">
    <source>
        <dbReference type="EMBL" id="HGQ73610.1"/>
    </source>
</evidence>
<reference evidence="10" key="1">
    <citation type="journal article" date="2020" name="mSystems">
        <title>Genome- and Community-Level Interaction Insights into Carbon Utilization and Element Cycling Functions of Hydrothermarchaeota in Hydrothermal Sediment.</title>
        <authorList>
            <person name="Zhou Z."/>
            <person name="Liu Y."/>
            <person name="Xu W."/>
            <person name="Pan J."/>
            <person name="Luo Z.H."/>
            <person name="Li M."/>
        </authorList>
    </citation>
    <scope>NUCLEOTIDE SEQUENCE [LARGE SCALE GENOMIC DNA]</scope>
    <source>
        <strain evidence="10">SpSt-648</strain>
    </source>
</reference>
<dbReference type="EMBL" id="DTBP01000010">
    <property type="protein sequence ID" value="HGQ73610.1"/>
    <property type="molecule type" value="Genomic_DNA"/>
</dbReference>
<keyword evidence="8 9" id="KW-0472">Membrane</keyword>
<dbReference type="PANTHER" id="PTHR11101:SF80">
    <property type="entry name" value="PHOSPHATE TRANSPORTER"/>
    <property type="match status" value="1"/>
</dbReference>
<evidence type="ECO:0000256" key="1">
    <source>
        <dbReference type="ARBA" id="ARBA00001981"/>
    </source>
</evidence>
<evidence type="ECO:0000256" key="7">
    <source>
        <dbReference type="ARBA" id="ARBA00022989"/>
    </source>
</evidence>
<feature type="transmembrane region" description="Helical" evidence="9">
    <location>
        <begin position="56"/>
        <end position="77"/>
    </location>
</feature>
<feature type="transmembrane region" description="Helical" evidence="9">
    <location>
        <begin position="145"/>
        <end position="167"/>
    </location>
</feature>